<dbReference type="PROSITE" id="PS50112">
    <property type="entry name" value="PAS"/>
    <property type="match status" value="1"/>
</dbReference>
<keyword evidence="3" id="KW-0862">Zinc</keyword>
<sequence>MMNFNTTVSVPQSINIFDHGPFISASPYIPTSLDMAQNLLVDQAPSFTEPLLQNMFKSEEIHPESNRKSGRSNGVSSDPKEFCYVITPLCNLLYCSSSSQELTGYSPEELVGRCITEFIHEDDIDTFIRQFNMGLTRQQSRLYYRFQKKNDEFVMLEVQGNAYYQSEDHQLKYLFCIARPYLSKASSILDAFLELKMENDILKRQLSDLGNFVQDSNWVSSKNNKDSETYSNVFGSIPSPKSTIQVISEQSGICNISRSPIDADINSPEQLKRNYTPDESLGSQDGIPKIKKKKKQKSEDSHDHVCSECGTVESPEWRKGPQGPKTLCNACGLRWAKKTKREQQTFKTEDINS</sequence>
<dbReference type="Pfam" id="PF08447">
    <property type="entry name" value="PAS_3"/>
    <property type="match status" value="1"/>
</dbReference>
<dbReference type="NCBIfam" id="TIGR00229">
    <property type="entry name" value="sensory_box"/>
    <property type="match status" value="1"/>
</dbReference>
<organism evidence="8 9">
    <name type="scientific">Basidiobolus ranarum</name>
    <dbReference type="NCBI Taxonomy" id="34480"/>
    <lineage>
        <taxon>Eukaryota</taxon>
        <taxon>Fungi</taxon>
        <taxon>Fungi incertae sedis</taxon>
        <taxon>Zoopagomycota</taxon>
        <taxon>Entomophthoromycotina</taxon>
        <taxon>Basidiobolomycetes</taxon>
        <taxon>Basidiobolales</taxon>
        <taxon>Basidiobolaceae</taxon>
        <taxon>Basidiobolus</taxon>
    </lineage>
</organism>
<dbReference type="CDD" id="cd00130">
    <property type="entry name" value="PAS"/>
    <property type="match status" value="1"/>
</dbReference>
<evidence type="ECO:0000313" key="9">
    <source>
        <dbReference type="Proteomes" id="UP001479436"/>
    </source>
</evidence>
<dbReference type="PROSITE" id="PS50114">
    <property type="entry name" value="GATA_ZN_FINGER_2"/>
    <property type="match status" value="1"/>
</dbReference>
<gene>
    <name evidence="8" type="primary">wc2_1</name>
    <name evidence="8" type="ORF">K7432_000018</name>
</gene>
<evidence type="ECO:0000259" key="7">
    <source>
        <dbReference type="PROSITE" id="PS50114"/>
    </source>
</evidence>
<feature type="region of interest" description="Disordered" evidence="5">
    <location>
        <begin position="258"/>
        <end position="323"/>
    </location>
</feature>
<dbReference type="PROSITE" id="PS00344">
    <property type="entry name" value="GATA_ZN_FINGER_1"/>
    <property type="match status" value="1"/>
</dbReference>
<feature type="compositionally biased region" description="Basic and acidic residues" evidence="5">
    <location>
        <begin position="58"/>
        <end position="67"/>
    </location>
</feature>
<evidence type="ECO:0000256" key="2">
    <source>
        <dbReference type="ARBA" id="ARBA00022771"/>
    </source>
</evidence>
<evidence type="ECO:0000256" key="3">
    <source>
        <dbReference type="ARBA" id="ARBA00022833"/>
    </source>
</evidence>
<dbReference type="InterPro" id="IPR035965">
    <property type="entry name" value="PAS-like_dom_sf"/>
</dbReference>
<dbReference type="InterPro" id="IPR051140">
    <property type="entry name" value="GATA_TF"/>
</dbReference>
<dbReference type="InterPro" id="IPR013655">
    <property type="entry name" value="PAS_fold_3"/>
</dbReference>
<accession>A0ABR2WBW5</accession>
<protein>
    <submittedName>
        <fullName evidence="8">White collar 2 type of transcription factor</fullName>
    </submittedName>
</protein>
<feature type="compositionally biased region" description="Basic and acidic residues" evidence="5">
    <location>
        <begin position="297"/>
        <end position="306"/>
    </location>
</feature>
<dbReference type="Gene3D" id="3.30.450.20">
    <property type="entry name" value="PAS domain"/>
    <property type="match status" value="1"/>
</dbReference>
<dbReference type="Pfam" id="PF00320">
    <property type="entry name" value="GATA"/>
    <property type="match status" value="1"/>
</dbReference>
<dbReference type="CDD" id="cd00202">
    <property type="entry name" value="ZnF_GATA"/>
    <property type="match status" value="1"/>
</dbReference>
<feature type="region of interest" description="Disordered" evidence="5">
    <location>
        <begin position="58"/>
        <end position="77"/>
    </location>
</feature>
<keyword evidence="1" id="KW-0479">Metal-binding</keyword>
<dbReference type="SMART" id="SM00401">
    <property type="entry name" value="ZnF_GATA"/>
    <property type="match status" value="1"/>
</dbReference>
<dbReference type="InterPro" id="IPR013088">
    <property type="entry name" value="Znf_NHR/GATA"/>
</dbReference>
<dbReference type="InterPro" id="IPR000014">
    <property type="entry name" value="PAS"/>
</dbReference>
<name>A0ABR2WBW5_9FUNG</name>
<dbReference type="PANTHER" id="PTHR45658">
    <property type="entry name" value="GATA TRANSCRIPTION FACTOR"/>
    <property type="match status" value="1"/>
</dbReference>
<feature type="domain" description="GATA-type" evidence="7">
    <location>
        <begin position="300"/>
        <end position="333"/>
    </location>
</feature>
<dbReference type="SUPFAM" id="SSF55785">
    <property type="entry name" value="PYP-like sensor domain (PAS domain)"/>
    <property type="match status" value="1"/>
</dbReference>
<evidence type="ECO:0000256" key="4">
    <source>
        <dbReference type="PROSITE-ProRule" id="PRU00094"/>
    </source>
</evidence>
<dbReference type="Gene3D" id="3.30.50.10">
    <property type="entry name" value="Erythroid Transcription Factor GATA-1, subunit A"/>
    <property type="match status" value="1"/>
</dbReference>
<reference evidence="8 9" key="1">
    <citation type="submission" date="2023-04" db="EMBL/GenBank/DDBJ databases">
        <title>Genome of Basidiobolus ranarum AG-B5.</title>
        <authorList>
            <person name="Stajich J.E."/>
            <person name="Carter-House D."/>
            <person name="Gryganskyi A."/>
        </authorList>
    </citation>
    <scope>NUCLEOTIDE SEQUENCE [LARGE SCALE GENOMIC DNA]</scope>
    <source>
        <strain evidence="8 9">AG-B5</strain>
    </source>
</reference>
<proteinExistence type="predicted"/>
<evidence type="ECO:0000256" key="1">
    <source>
        <dbReference type="ARBA" id="ARBA00022723"/>
    </source>
</evidence>
<comment type="caution">
    <text evidence="8">The sequence shown here is derived from an EMBL/GenBank/DDBJ whole genome shotgun (WGS) entry which is preliminary data.</text>
</comment>
<dbReference type="Proteomes" id="UP001479436">
    <property type="component" value="Unassembled WGS sequence"/>
</dbReference>
<keyword evidence="2 4" id="KW-0863">Zinc-finger</keyword>
<dbReference type="SMART" id="SM00091">
    <property type="entry name" value="PAS"/>
    <property type="match status" value="1"/>
</dbReference>
<dbReference type="InterPro" id="IPR000679">
    <property type="entry name" value="Znf_GATA"/>
</dbReference>
<keyword evidence="9" id="KW-1185">Reference proteome</keyword>
<feature type="domain" description="PAS" evidence="6">
    <location>
        <begin position="92"/>
        <end position="138"/>
    </location>
</feature>
<evidence type="ECO:0000256" key="5">
    <source>
        <dbReference type="SAM" id="MobiDB-lite"/>
    </source>
</evidence>
<dbReference type="PANTHER" id="PTHR45658:SF18">
    <property type="entry name" value="PROTEIN GAT2"/>
    <property type="match status" value="1"/>
</dbReference>
<evidence type="ECO:0000313" key="8">
    <source>
        <dbReference type="EMBL" id="KAK9729771.1"/>
    </source>
</evidence>
<dbReference type="EMBL" id="JASJQH010006876">
    <property type="protein sequence ID" value="KAK9729771.1"/>
    <property type="molecule type" value="Genomic_DNA"/>
</dbReference>
<evidence type="ECO:0000259" key="6">
    <source>
        <dbReference type="PROSITE" id="PS50112"/>
    </source>
</evidence>
<dbReference type="SUPFAM" id="SSF57716">
    <property type="entry name" value="Glucocorticoid receptor-like (DNA-binding domain)"/>
    <property type="match status" value="1"/>
</dbReference>